<dbReference type="SUPFAM" id="SSF52402">
    <property type="entry name" value="Adenine nucleotide alpha hydrolases-like"/>
    <property type="match status" value="1"/>
</dbReference>
<comment type="subcellular location">
    <subcellularLocation>
        <location evidence="1 8">Cytoplasm</location>
    </subcellularLocation>
</comment>
<dbReference type="NCBIfam" id="TIGR02433">
    <property type="entry name" value="lysidine_TilS_C"/>
    <property type="match status" value="1"/>
</dbReference>
<dbReference type="SMART" id="SM00977">
    <property type="entry name" value="TilS_C"/>
    <property type="match status" value="1"/>
</dbReference>
<evidence type="ECO:0000256" key="3">
    <source>
        <dbReference type="ARBA" id="ARBA00022598"/>
    </source>
</evidence>
<accession>A0A212IV35</accession>
<evidence type="ECO:0000256" key="1">
    <source>
        <dbReference type="ARBA" id="ARBA00004496"/>
    </source>
</evidence>
<keyword evidence="5 8" id="KW-0547">Nucleotide-binding</keyword>
<feature type="binding site" evidence="8">
    <location>
        <begin position="27"/>
        <end position="32"/>
    </location>
    <ligand>
        <name>ATP</name>
        <dbReference type="ChEBI" id="CHEBI:30616"/>
    </ligand>
</feature>
<dbReference type="NCBIfam" id="TIGR02432">
    <property type="entry name" value="lysidine_TilS_N"/>
    <property type="match status" value="1"/>
</dbReference>
<name>A0A212IV35_9BACT</name>
<comment type="catalytic activity">
    <reaction evidence="7 8">
        <text>cytidine(34) in tRNA(Ile2) + L-lysine + ATP = lysidine(34) in tRNA(Ile2) + AMP + diphosphate + H(+)</text>
        <dbReference type="Rhea" id="RHEA:43744"/>
        <dbReference type="Rhea" id="RHEA-COMP:10625"/>
        <dbReference type="Rhea" id="RHEA-COMP:10670"/>
        <dbReference type="ChEBI" id="CHEBI:15378"/>
        <dbReference type="ChEBI" id="CHEBI:30616"/>
        <dbReference type="ChEBI" id="CHEBI:32551"/>
        <dbReference type="ChEBI" id="CHEBI:33019"/>
        <dbReference type="ChEBI" id="CHEBI:82748"/>
        <dbReference type="ChEBI" id="CHEBI:83665"/>
        <dbReference type="ChEBI" id="CHEBI:456215"/>
        <dbReference type="EC" id="6.3.4.19"/>
    </reaction>
</comment>
<dbReference type="InterPro" id="IPR012796">
    <property type="entry name" value="Lysidine-tRNA-synth_C"/>
</dbReference>
<dbReference type="PANTHER" id="PTHR43033:SF1">
    <property type="entry name" value="TRNA(ILE)-LYSIDINE SYNTHASE-RELATED"/>
    <property type="match status" value="1"/>
</dbReference>
<dbReference type="SUPFAM" id="SSF56037">
    <property type="entry name" value="PheT/TilS domain"/>
    <property type="match status" value="1"/>
</dbReference>
<organism evidence="10">
    <name type="scientific">uncultured Dysgonomonas sp</name>
    <dbReference type="NCBI Taxonomy" id="206096"/>
    <lineage>
        <taxon>Bacteria</taxon>
        <taxon>Pseudomonadati</taxon>
        <taxon>Bacteroidota</taxon>
        <taxon>Bacteroidia</taxon>
        <taxon>Bacteroidales</taxon>
        <taxon>Dysgonomonadaceae</taxon>
        <taxon>Dysgonomonas</taxon>
        <taxon>environmental samples</taxon>
    </lineage>
</organism>
<keyword evidence="2 8" id="KW-0963">Cytoplasm</keyword>
<proteinExistence type="inferred from homology"/>
<keyword evidence="3 8" id="KW-0436">Ligase</keyword>
<evidence type="ECO:0000256" key="7">
    <source>
        <dbReference type="ARBA" id="ARBA00048539"/>
    </source>
</evidence>
<dbReference type="InterPro" id="IPR014729">
    <property type="entry name" value="Rossmann-like_a/b/a_fold"/>
</dbReference>
<dbReference type="CDD" id="cd01992">
    <property type="entry name" value="TilS_N"/>
    <property type="match status" value="1"/>
</dbReference>
<reference evidence="10" key="1">
    <citation type="submission" date="2016-04" db="EMBL/GenBank/DDBJ databases">
        <authorList>
            <person name="Evans L.H."/>
            <person name="Alamgir A."/>
            <person name="Owens N."/>
            <person name="Weber N.D."/>
            <person name="Virtaneva K."/>
            <person name="Barbian K."/>
            <person name="Babar A."/>
            <person name="Rosenke K."/>
        </authorList>
    </citation>
    <scope>NUCLEOTIDE SEQUENCE</scope>
    <source>
        <strain evidence="10">86-1</strain>
    </source>
</reference>
<evidence type="ECO:0000256" key="2">
    <source>
        <dbReference type="ARBA" id="ARBA00022490"/>
    </source>
</evidence>
<evidence type="ECO:0000259" key="9">
    <source>
        <dbReference type="SMART" id="SM00977"/>
    </source>
</evidence>
<dbReference type="EC" id="6.3.4.19" evidence="8"/>
<dbReference type="Gene3D" id="3.40.50.620">
    <property type="entry name" value="HUPs"/>
    <property type="match status" value="1"/>
</dbReference>
<dbReference type="PANTHER" id="PTHR43033">
    <property type="entry name" value="TRNA(ILE)-LYSIDINE SYNTHASE-RELATED"/>
    <property type="match status" value="1"/>
</dbReference>
<dbReference type="AlphaFoldDB" id="A0A212IV35"/>
<evidence type="ECO:0000256" key="5">
    <source>
        <dbReference type="ARBA" id="ARBA00022741"/>
    </source>
</evidence>
<dbReference type="GO" id="GO:0005737">
    <property type="term" value="C:cytoplasm"/>
    <property type="evidence" value="ECO:0007669"/>
    <property type="project" value="UniProtKB-SubCell"/>
</dbReference>
<dbReference type="RefSeq" id="WP_296938068.1">
    <property type="nucleotide sequence ID" value="NZ_LT599032.1"/>
</dbReference>
<sequence length="438" mass="50294">MDISRVEQYIVANGLLAGGEKIIVGVSGGADSVALLDILHSFGLECVVAHCNFHLRGEESNRDAFFVEELCKKYNLKYERIDFDTEAYAAINSVSIEMAARELRYNWFEQLRVIHMADKIAVAHHRDDSVETILLNLVRGTGIRGLTGIAPVNGYIIRPLLCVSRDEIIEYLKERRMSFVDDSTNNEDMYARNKIRLNVIPMLEAINPSAKESINKTAEHLTQVANIYYMYMAQVKANILGDNKINISMLVQYLEPEAILFELLSPYGFNSATVRQIFESVISQSGKIFYSETHELLKDRGFLILKKKDSLKIERYNIHEDETTLSRPIHLKIERTPVNGDFSIEKNPDIIYIDADKLAYPLTLRKWRQGDWFMPFGMKGKKKVSDYFSDNKFSLFDKEATWLLCSGDDIVWIVGHRADERFRITDKTTEIVKITYSK</sequence>
<keyword evidence="6 8" id="KW-0067">ATP-binding</keyword>
<dbReference type="InterPro" id="IPR012094">
    <property type="entry name" value="tRNA_Ile_lys_synt"/>
</dbReference>
<dbReference type="InterPro" id="IPR012795">
    <property type="entry name" value="tRNA_Ile_lys_synt_N"/>
</dbReference>
<dbReference type="Pfam" id="PF01171">
    <property type="entry name" value="ATP_bind_3"/>
    <property type="match status" value="1"/>
</dbReference>
<evidence type="ECO:0000256" key="8">
    <source>
        <dbReference type="HAMAP-Rule" id="MF_01161"/>
    </source>
</evidence>
<evidence type="ECO:0000256" key="6">
    <source>
        <dbReference type="ARBA" id="ARBA00022840"/>
    </source>
</evidence>
<evidence type="ECO:0000313" key="10">
    <source>
        <dbReference type="EMBL" id="SBV91057.1"/>
    </source>
</evidence>
<dbReference type="GO" id="GO:0005524">
    <property type="term" value="F:ATP binding"/>
    <property type="evidence" value="ECO:0007669"/>
    <property type="project" value="UniProtKB-UniRule"/>
</dbReference>
<feature type="domain" description="Lysidine-tRNA(Ile) synthetase C-terminal" evidence="9">
    <location>
        <begin position="362"/>
        <end position="434"/>
    </location>
</feature>
<comment type="similarity">
    <text evidence="8">Belongs to the tRNA(Ile)-lysidine synthase family.</text>
</comment>
<dbReference type="GO" id="GO:0006400">
    <property type="term" value="P:tRNA modification"/>
    <property type="evidence" value="ECO:0007669"/>
    <property type="project" value="UniProtKB-UniRule"/>
</dbReference>
<protein>
    <recommendedName>
        <fullName evidence="8">tRNA(Ile)-lysidine synthase</fullName>
        <ecNumber evidence="8">6.3.4.19</ecNumber>
    </recommendedName>
    <alternativeName>
        <fullName evidence="8">tRNA(Ile)-2-lysyl-cytidine synthase</fullName>
    </alternativeName>
    <alternativeName>
        <fullName evidence="8">tRNA(Ile)-lysidine synthetase</fullName>
    </alternativeName>
</protein>
<dbReference type="HAMAP" id="MF_01161">
    <property type="entry name" value="tRNA_Ile_lys_synt"/>
    <property type="match status" value="1"/>
</dbReference>
<dbReference type="EMBL" id="FLUM01000001">
    <property type="protein sequence ID" value="SBV91057.1"/>
    <property type="molecule type" value="Genomic_DNA"/>
</dbReference>
<comment type="domain">
    <text evidence="8">The N-terminal region contains the highly conserved SGGXDS motif, predicted to be a P-loop motif involved in ATP binding.</text>
</comment>
<keyword evidence="4 8" id="KW-0819">tRNA processing</keyword>
<evidence type="ECO:0000256" key="4">
    <source>
        <dbReference type="ARBA" id="ARBA00022694"/>
    </source>
</evidence>
<dbReference type="InterPro" id="IPR011063">
    <property type="entry name" value="TilS/TtcA_N"/>
</dbReference>
<dbReference type="GO" id="GO:0032267">
    <property type="term" value="F:tRNA(Ile)-lysidine synthase activity"/>
    <property type="evidence" value="ECO:0007669"/>
    <property type="project" value="UniProtKB-EC"/>
</dbReference>
<gene>
    <name evidence="8 10" type="primary">tilS</name>
    <name evidence="10" type="ORF">KL86DYS1_10236</name>
</gene>
<comment type="function">
    <text evidence="8">Ligates lysine onto the cytidine present at position 34 of the AUA codon-specific tRNA(Ile) that contains the anticodon CAU, in an ATP-dependent manner. Cytidine is converted to lysidine, thus changing the amino acid specificity of the tRNA from methionine to isoleucine.</text>
</comment>
<dbReference type="Pfam" id="PF11734">
    <property type="entry name" value="TilS_C"/>
    <property type="match status" value="1"/>
</dbReference>